<protein>
    <recommendedName>
        <fullName evidence="2">YdbS-like PH domain-containing protein</fullName>
    </recommendedName>
</protein>
<dbReference type="EMBL" id="FORP01000014">
    <property type="protein sequence ID" value="SFK13108.1"/>
    <property type="molecule type" value="Genomic_DNA"/>
</dbReference>
<dbReference type="Proteomes" id="UP000199025">
    <property type="component" value="Unassembled WGS sequence"/>
</dbReference>
<gene>
    <name evidence="3" type="ORF">SAMN05421835_11482</name>
</gene>
<dbReference type="STRING" id="115433.SAMN05421835_11482"/>
<evidence type="ECO:0000313" key="3">
    <source>
        <dbReference type="EMBL" id="SFK13108.1"/>
    </source>
</evidence>
<evidence type="ECO:0000256" key="1">
    <source>
        <dbReference type="SAM" id="Phobius"/>
    </source>
</evidence>
<keyword evidence="4" id="KW-1185">Reference proteome</keyword>
<dbReference type="PANTHER" id="PTHR34473:SF3">
    <property type="entry name" value="TRANSMEMBRANE PROTEIN-RELATED"/>
    <property type="match status" value="1"/>
</dbReference>
<feature type="domain" description="YdbS-like PH" evidence="2">
    <location>
        <begin position="76"/>
        <end position="153"/>
    </location>
</feature>
<dbReference type="PANTHER" id="PTHR34473">
    <property type="entry name" value="UPF0699 TRANSMEMBRANE PROTEIN YDBS"/>
    <property type="match status" value="1"/>
</dbReference>
<accession>A0A1I3X058</accession>
<name>A0A1I3X058_9PSEU</name>
<sequence length="166" mass="18266">MGGVTEPVLDLRPPANLVCRRAVLFWTTRAALGWVLPLVSELLWLVFGGGTAPVVVLVVTAVLAVAHLVVMPQWRYRVHRWETTDQVVYTQSGWFNQERRIAPVSRIQTVDTERGPLERLFGLANLTVTTASARGPVHIHGLDHDTAQRLAAELATRTQATVGDAT</sequence>
<keyword evidence="1" id="KW-0812">Transmembrane</keyword>
<organism evidence="3 4">
    <name type="scientific">Amycolatopsis sacchari</name>
    <dbReference type="NCBI Taxonomy" id="115433"/>
    <lineage>
        <taxon>Bacteria</taxon>
        <taxon>Bacillati</taxon>
        <taxon>Actinomycetota</taxon>
        <taxon>Actinomycetes</taxon>
        <taxon>Pseudonocardiales</taxon>
        <taxon>Pseudonocardiaceae</taxon>
        <taxon>Amycolatopsis</taxon>
    </lineage>
</organism>
<feature type="transmembrane region" description="Helical" evidence="1">
    <location>
        <begin position="42"/>
        <end position="70"/>
    </location>
</feature>
<dbReference type="AlphaFoldDB" id="A0A1I3X058"/>
<reference evidence="3 4" key="1">
    <citation type="submission" date="2016-10" db="EMBL/GenBank/DDBJ databases">
        <authorList>
            <person name="de Groot N.N."/>
        </authorList>
    </citation>
    <scope>NUCLEOTIDE SEQUENCE [LARGE SCALE GENOMIC DNA]</scope>
    <source>
        <strain evidence="3 4">DSM 44468</strain>
    </source>
</reference>
<proteinExistence type="predicted"/>
<dbReference type="InterPro" id="IPR005182">
    <property type="entry name" value="YdbS-like_PH"/>
</dbReference>
<evidence type="ECO:0000313" key="4">
    <source>
        <dbReference type="Proteomes" id="UP000199025"/>
    </source>
</evidence>
<evidence type="ECO:0000259" key="2">
    <source>
        <dbReference type="Pfam" id="PF03703"/>
    </source>
</evidence>
<keyword evidence="1" id="KW-0472">Membrane</keyword>
<dbReference type="Pfam" id="PF03703">
    <property type="entry name" value="bPH_2"/>
    <property type="match status" value="1"/>
</dbReference>
<keyword evidence="1" id="KW-1133">Transmembrane helix</keyword>